<reference evidence="1" key="1">
    <citation type="journal article" date="2020" name="Nature">
        <title>Giant virus diversity and host interactions through global metagenomics.</title>
        <authorList>
            <person name="Schulz F."/>
            <person name="Roux S."/>
            <person name="Paez-Espino D."/>
            <person name="Jungbluth S."/>
            <person name="Walsh D.A."/>
            <person name="Denef V.J."/>
            <person name="McMahon K.D."/>
            <person name="Konstantinidis K.T."/>
            <person name="Eloe-Fadrosh E.A."/>
            <person name="Kyrpides N.C."/>
            <person name="Woyke T."/>
        </authorList>
    </citation>
    <scope>NUCLEOTIDE SEQUENCE</scope>
    <source>
        <strain evidence="1">GVMAG-M-3300023184-72</strain>
    </source>
</reference>
<dbReference type="EMBL" id="MN740162">
    <property type="protein sequence ID" value="QHT91054.1"/>
    <property type="molecule type" value="Genomic_DNA"/>
</dbReference>
<accession>A0A6C0IDB0</accession>
<evidence type="ECO:0000313" key="1">
    <source>
        <dbReference type="EMBL" id="QHT91054.1"/>
    </source>
</evidence>
<proteinExistence type="predicted"/>
<dbReference type="AlphaFoldDB" id="A0A6C0IDB0"/>
<name>A0A6C0IDB0_9ZZZZ</name>
<protein>
    <submittedName>
        <fullName evidence="1">Uncharacterized protein</fullName>
    </submittedName>
</protein>
<organism evidence="1">
    <name type="scientific">viral metagenome</name>
    <dbReference type="NCBI Taxonomy" id="1070528"/>
    <lineage>
        <taxon>unclassified sequences</taxon>
        <taxon>metagenomes</taxon>
        <taxon>organismal metagenomes</taxon>
    </lineage>
</organism>
<sequence length="154" mass="17828">MDYIDNFHPVELNDYDNNEEIEKRMDVIKKTDRGYNKTTRIVTRNDVTKKTKIEFYVSGDTGSNIRDAEIGHYYPNIIGSLDEDLFFKVCLATGECKSKNGSNVLFYTSPQQYMSHFNIEVNDDIINKWTSKRNARLTILDTISKNKSSSQVVH</sequence>